<dbReference type="PRINTS" id="PR01035">
    <property type="entry name" value="TCRTETA"/>
</dbReference>
<feature type="transmembrane region" description="Helical" evidence="7">
    <location>
        <begin position="292"/>
        <end position="310"/>
    </location>
</feature>
<feature type="domain" description="Major facilitator superfamily (MFS) profile" evidence="8">
    <location>
        <begin position="16"/>
        <end position="404"/>
    </location>
</feature>
<evidence type="ECO:0000256" key="2">
    <source>
        <dbReference type="ARBA" id="ARBA00022448"/>
    </source>
</evidence>
<reference evidence="9 10" key="1">
    <citation type="submission" date="2017-04" db="EMBL/GenBank/DDBJ databases">
        <title>Bacillus krulwichiae AM31D Genome sequencing and assembly.</title>
        <authorList>
            <person name="Krulwich T.A."/>
            <person name="Anastor L."/>
            <person name="Ehrlich R."/>
            <person name="Ehrlich G.D."/>
            <person name="Janto B."/>
        </authorList>
    </citation>
    <scope>NUCLEOTIDE SEQUENCE [LARGE SCALE GENOMIC DNA]</scope>
    <source>
        <strain evidence="9 10">AM31D</strain>
    </source>
</reference>
<name>A0A1X9MF15_9BACI</name>
<feature type="transmembrane region" description="Helical" evidence="7">
    <location>
        <begin position="225"/>
        <end position="245"/>
    </location>
</feature>
<feature type="transmembrane region" description="Helical" evidence="7">
    <location>
        <begin position="53"/>
        <end position="75"/>
    </location>
</feature>
<keyword evidence="4 7" id="KW-0812">Transmembrane</keyword>
<gene>
    <name evidence="9" type="primary">ymfD_2</name>
    <name evidence="9" type="ORF">BkAM31D_15395</name>
</gene>
<feature type="transmembrane region" description="Helical" evidence="7">
    <location>
        <begin position="17"/>
        <end position="41"/>
    </location>
</feature>
<dbReference type="SUPFAM" id="SSF103473">
    <property type="entry name" value="MFS general substrate transporter"/>
    <property type="match status" value="2"/>
</dbReference>
<dbReference type="PROSITE" id="PS50850">
    <property type="entry name" value="MFS"/>
    <property type="match status" value="1"/>
</dbReference>
<evidence type="ECO:0000313" key="10">
    <source>
        <dbReference type="Proteomes" id="UP000193006"/>
    </source>
</evidence>
<sequence length="423" mass="45483">MVEDKGSGTVINWKRNLFILVVSQFLVISAMTMIIPFLPLYLQDLGVTDPSTLSIWAGVIFGANFLTAFLFSPFWGRMGDKYGRKAMILRSGFGMAVVISLTAFAIGPISLLLLRLLNGVISGFIPASIALVSTNTPKERVGYALGILQSGSVSGAICGPLIGGVLAQKFGYSMVFLITGFCIFIATLVVLFLVKEDFSSSEIKAKQLGNTLTEFKMVTARKPVMSLYVVIFLIQFAIMGVNPLLSIFVEELTSPESVAFFAGITLSVMGFANMLTSPILGRLSDKKGAQYVLIWSMLAVAVLSIPQAFVTDIWQLISLRFLIGLGLGGLLPAVNTLIRIHSPSGMESRTYGFSNSAMYLGTMIGPILGGVVISSIGIRGLFFVSALFLLINVAIVKRKVLPAANNYSGLEKGRKGEEVIAQN</sequence>
<organism evidence="9 10">
    <name type="scientific">Halalkalibacter krulwichiae</name>
    <dbReference type="NCBI Taxonomy" id="199441"/>
    <lineage>
        <taxon>Bacteria</taxon>
        <taxon>Bacillati</taxon>
        <taxon>Bacillota</taxon>
        <taxon>Bacilli</taxon>
        <taxon>Bacillales</taxon>
        <taxon>Bacillaceae</taxon>
        <taxon>Halalkalibacter</taxon>
    </lineage>
</organism>
<dbReference type="InterPro" id="IPR036259">
    <property type="entry name" value="MFS_trans_sf"/>
</dbReference>
<evidence type="ECO:0000256" key="3">
    <source>
        <dbReference type="ARBA" id="ARBA00022475"/>
    </source>
</evidence>
<evidence type="ECO:0000256" key="1">
    <source>
        <dbReference type="ARBA" id="ARBA00004651"/>
    </source>
</evidence>
<evidence type="ECO:0000256" key="5">
    <source>
        <dbReference type="ARBA" id="ARBA00022989"/>
    </source>
</evidence>
<feature type="transmembrane region" description="Helical" evidence="7">
    <location>
        <begin position="350"/>
        <end position="370"/>
    </location>
</feature>
<keyword evidence="3" id="KW-1003">Cell membrane</keyword>
<dbReference type="InterPro" id="IPR011701">
    <property type="entry name" value="MFS"/>
</dbReference>
<dbReference type="GO" id="GO:0005886">
    <property type="term" value="C:plasma membrane"/>
    <property type="evidence" value="ECO:0007669"/>
    <property type="project" value="UniProtKB-SubCell"/>
</dbReference>
<keyword evidence="2" id="KW-0813">Transport</keyword>
<keyword evidence="6 7" id="KW-0472">Membrane</keyword>
<feature type="transmembrane region" description="Helical" evidence="7">
    <location>
        <begin position="112"/>
        <end position="132"/>
    </location>
</feature>
<dbReference type="KEGG" id="bkw:BkAM31D_15395"/>
<keyword evidence="5 7" id="KW-1133">Transmembrane helix</keyword>
<evidence type="ECO:0000256" key="4">
    <source>
        <dbReference type="ARBA" id="ARBA00022692"/>
    </source>
</evidence>
<evidence type="ECO:0000313" key="9">
    <source>
        <dbReference type="EMBL" id="ARK31120.1"/>
    </source>
</evidence>
<dbReference type="InterPro" id="IPR020846">
    <property type="entry name" value="MFS_dom"/>
</dbReference>
<dbReference type="EMBL" id="CP020814">
    <property type="protein sequence ID" value="ARK31120.1"/>
    <property type="molecule type" value="Genomic_DNA"/>
</dbReference>
<feature type="transmembrane region" description="Helical" evidence="7">
    <location>
        <begin position="376"/>
        <end position="396"/>
    </location>
</feature>
<accession>A0A1X9MF15</accession>
<feature type="transmembrane region" description="Helical" evidence="7">
    <location>
        <begin position="172"/>
        <end position="194"/>
    </location>
</feature>
<dbReference type="Proteomes" id="UP000193006">
    <property type="component" value="Chromosome"/>
</dbReference>
<feature type="transmembrane region" description="Helical" evidence="7">
    <location>
        <begin position="87"/>
        <end position="106"/>
    </location>
</feature>
<dbReference type="Pfam" id="PF07690">
    <property type="entry name" value="MFS_1"/>
    <property type="match status" value="1"/>
</dbReference>
<dbReference type="AlphaFoldDB" id="A0A1X9MF15"/>
<feature type="transmembrane region" description="Helical" evidence="7">
    <location>
        <begin position="257"/>
        <end position="280"/>
    </location>
</feature>
<dbReference type="PANTHER" id="PTHR43414">
    <property type="entry name" value="MULTIDRUG RESISTANCE PROTEIN MDTG"/>
    <property type="match status" value="1"/>
</dbReference>
<proteinExistence type="predicted"/>
<dbReference type="GO" id="GO:0022857">
    <property type="term" value="F:transmembrane transporter activity"/>
    <property type="evidence" value="ECO:0007669"/>
    <property type="project" value="InterPro"/>
</dbReference>
<dbReference type="Gene3D" id="1.20.1250.20">
    <property type="entry name" value="MFS general substrate transporter like domains"/>
    <property type="match status" value="2"/>
</dbReference>
<comment type="subcellular location">
    <subcellularLocation>
        <location evidence="1">Cell membrane</location>
        <topology evidence="1">Multi-pass membrane protein</topology>
    </subcellularLocation>
</comment>
<dbReference type="PANTHER" id="PTHR43414:SF6">
    <property type="entry name" value="MULTIDRUG RESISTANCE PROTEIN MDTG"/>
    <property type="match status" value="1"/>
</dbReference>
<evidence type="ECO:0000256" key="6">
    <source>
        <dbReference type="ARBA" id="ARBA00023136"/>
    </source>
</evidence>
<dbReference type="InterPro" id="IPR001958">
    <property type="entry name" value="Tet-R_TetA/multi-R_MdtG-like"/>
</dbReference>
<feature type="transmembrane region" description="Helical" evidence="7">
    <location>
        <begin position="144"/>
        <end position="166"/>
    </location>
</feature>
<feature type="transmembrane region" description="Helical" evidence="7">
    <location>
        <begin position="316"/>
        <end position="338"/>
    </location>
</feature>
<evidence type="ECO:0000259" key="8">
    <source>
        <dbReference type="PROSITE" id="PS50850"/>
    </source>
</evidence>
<keyword evidence="10" id="KW-1185">Reference proteome</keyword>
<protein>
    <submittedName>
        <fullName evidence="9">Bacillibactin exporter</fullName>
    </submittedName>
</protein>
<evidence type="ECO:0000256" key="7">
    <source>
        <dbReference type="SAM" id="Phobius"/>
    </source>
</evidence>